<reference evidence="1" key="1">
    <citation type="journal article" date="2021" name="Proc. Natl. Acad. Sci. U.S.A.">
        <title>A Catalog of Tens of Thousands of Viruses from Human Metagenomes Reveals Hidden Associations with Chronic Diseases.</title>
        <authorList>
            <person name="Tisza M.J."/>
            <person name="Buck C.B."/>
        </authorList>
    </citation>
    <scope>NUCLEOTIDE SEQUENCE</scope>
    <source>
        <strain evidence="1">Ct86u1</strain>
    </source>
</reference>
<accession>A0A8S5T5P3</accession>
<name>A0A8S5T5P3_9CAUD</name>
<dbReference type="EMBL" id="BK032758">
    <property type="protein sequence ID" value="DAF58660.1"/>
    <property type="molecule type" value="Genomic_DNA"/>
</dbReference>
<sequence>MLSGNQSILPLLVLMALARMACWAGVRLVVVMGCSFGGGG</sequence>
<protein>
    <submittedName>
        <fullName evidence="1">Uncharacterized protein</fullName>
    </submittedName>
</protein>
<organism evidence="1">
    <name type="scientific">Siphoviridae sp. ct86u1</name>
    <dbReference type="NCBI Taxonomy" id="2827789"/>
    <lineage>
        <taxon>Viruses</taxon>
        <taxon>Duplodnaviria</taxon>
        <taxon>Heunggongvirae</taxon>
        <taxon>Uroviricota</taxon>
        <taxon>Caudoviricetes</taxon>
    </lineage>
</organism>
<evidence type="ECO:0000313" key="1">
    <source>
        <dbReference type="EMBL" id="DAF58660.1"/>
    </source>
</evidence>
<proteinExistence type="predicted"/>